<dbReference type="EMBL" id="MU854501">
    <property type="protein sequence ID" value="KAK4033973.1"/>
    <property type="molecule type" value="Genomic_DNA"/>
</dbReference>
<feature type="compositionally biased region" description="Low complexity" evidence="1">
    <location>
        <begin position="86"/>
        <end position="100"/>
    </location>
</feature>
<evidence type="ECO:0000313" key="3">
    <source>
        <dbReference type="Proteomes" id="UP001303115"/>
    </source>
</evidence>
<feature type="compositionally biased region" description="Acidic residues" evidence="1">
    <location>
        <begin position="177"/>
        <end position="187"/>
    </location>
</feature>
<feature type="compositionally biased region" description="Polar residues" evidence="1">
    <location>
        <begin position="229"/>
        <end position="239"/>
    </location>
</feature>
<proteinExistence type="predicted"/>
<feature type="compositionally biased region" description="Low complexity" evidence="1">
    <location>
        <begin position="19"/>
        <end position="32"/>
    </location>
</feature>
<comment type="caution">
    <text evidence="2">The sequence shown here is derived from an EMBL/GenBank/DDBJ whole genome shotgun (WGS) entry which is preliminary data.</text>
</comment>
<dbReference type="AlphaFoldDB" id="A0AAN6SNQ5"/>
<feature type="region of interest" description="Disordered" evidence="1">
    <location>
        <begin position="1"/>
        <end position="266"/>
    </location>
</feature>
<gene>
    <name evidence="2" type="ORF">C8A01DRAFT_49549</name>
</gene>
<reference evidence="3" key="1">
    <citation type="journal article" date="2023" name="Mol. Phylogenet. Evol.">
        <title>Genome-scale phylogeny and comparative genomics of the fungal order Sordariales.</title>
        <authorList>
            <person name="Hensen N."/>
            <person name="Bonometti L."/>
            <person name="Westerberg I."/>
            <person name="Brannstrom I.O."/>
            <person name="Guillou S."/>
            <person name="Cros-Aarteil S."/>
            <person name="Calhoun S."/>
            <person name="Haridas S."/>
            <person name="Kuo A."/>
            <person name="Mondo S."/>
            <person name="Pangilinan J."/>
            <person name="Riley R."/>
            <person name="LaButti K."/>
            <person name="Andreopoulos B."/>
            <person name="Lipzen A."/>
            <person name="Chen C."/>
            <person name="Yan M."/>
            <person name="Daum C."/>
            <person name="Ng V."/>
            <person name="Clum A."/>
            <person name="Steindorff A."/>
            <person name="Ohm R.A."/>
            <person name="Martin F."/>
            <person name="Silar P."/>
            <person name="Natvig D.O."/>
            <person name="Lalanne C."/>
            <person name="Gautier V."/>
            <person name="Ament-Velasquez S.L."/>
            <person name="Kruys A."/>
            <person name="Hutchinson M.I."/>
            <person name="Powell A.J."/>
            <person name="Barry K."/>
            <person name="Miller A.N."/>
            <person name="Grigoriev I.V."/>
            <person name="Debuchy R."/>
            <person name="Gladieux P."/>
            <person name="Hiltunen Thoren M."/>
            <person name="Johannesson H."/>
        </authorList>
    </citation>
    <scope>NUCLEOTIDE SEQUENCE [LARGE SCALE GENOMIC DNA]</scope>
    <source>
        <strain evidence="3">CBS 284.82</strain>
    </source>
</reference>
<evidence type="ECO:0000256" key="1">
    <source>
        <dbReference type="SAM" id="MobiDB-lite"/>
    </source>
</evidence>
<feature type="compositionally biased region" description="Pro residues" evidence="1">
    <location>
        <begin position="201"/>
        <end position="215"/>
    </location>
</feature>
<accession>A0AAN6SNQ5</accession>
<keyword evidence="3" id="KW-1185">Reference proteome</keyword>
<protein>
    <submittedName>
        <fullName evidence="2">Uncharacterized protein</fullName>
    </submittedName>
</protein>
<sequence>MGLPPATPAPSRFLISKRTSTQQSQNQTPNQQYAQRSSQFHATPRFAASTPRPSSTQAGGAFTTPALAIKSRVPRNRSTQDIIDDSSPISPEEGSPSASPTTRTTLPEPIEFDSSLVPQSPSPDVNEGRSPKRRRISIASSEPETDPLVNSQPSQQSDLGSLPDAPDDHIVSYHSDVDDDEDDEIDDGNTNISPTHSLPSSPTPHPSPTPEPFESPEPNSSEDDPDPATSKTPNPTTLTLIKKPTFRPGPRFKPAEPPDSTFPSLPDAAYLTADIFSPQRRGGANKYLPGGLAAELRDWLVDVKGGVDGEGGVHSTSAALGFDTTGRGVAGVRVVVDGVERGGVGMTLVCGRAVVAGGTEVVEDGRVRVILAGEGNIEGLGVGRGGGNRELVVPGAVVAVVPPAWDVELDGQWAVAYRWEVVKGGGGQLDGG</sequence>
<organism evidence="2 3">
    <name type="scientific">Parachaetomium inaequale</name>
    <dbReference type="NCBI Taxonomy" id="2588326"/>
    <lineage>
        <taxon>Eukaryota</taxon>
        <taxon>Fungi</taxon>
        <taxon>Dikarya</taxon>
        <taxon>Ascomycota</taxon>
        <taxon>Pezizomycotina</taxon>
        <taxon>Sordariomycetes</taxon>
        <taxon>Sordariomycetidae</taxon>
        <taxon>Sordariales</taxon>
        <taxon>Chaetomiaceae</taxon>
        <taxon>Parachaetomium</taxon>
    </lineage>
</organism>
<evidence type="ECO:0000313" key="2">
    <source>
        <dbReference type="EMBL" id="KAK4033973.1"/>
    </source>
</evidence>
<dbReference type="Proteomes" id="UP001303115">
    <property type="component" value="Unassembled WGS sequence"/>
</dbReference>
<feature type="compositionally biased region" description="Polar residues" evidence="1">
    <location>
        <begin position="138"/>
        <end position="159"/>
    </location>
</feature>
<name>A0AAN6SNQ5_9PEZI</name>